<dbReference type="InterPro" id="IPR001128">
    <property type="entry name" value="Cyt_P450"/>
</dbReference>
<dbReference type="GO" id="GO:0020037">
    <property type="term" value="F:heme binding"/>
    <property type="evidence" value="ECO:0007669"/>
    <property type="project" value="InterPro"/>
</dbReference>
<protein>
    <submittedName>
        <fullName evidence="9">Allene oxide synthase 1, chloroplastic</fullName>
    </submittedName>
</protein>
<dbReference type="FunFam" id="1.10.630.10:FF:000024">
    <property type="entry name" value="Allene oxide synthase, chloroplastic"/>
    <property type="match status" value="1"/>
</dbReference>
<keyword evidence="4 6" id="KW-0408">Iron</keyword>
<evidence type="ECO:0000256" key="1">
    <source>
        <dbReference type="ARBA" id="ARBA00010617"/>
    </source>
</evidence>
<comment type="similarity">
    <text evidence="1">Belongs to the cytochrome P450 family.</text>
</comment>
<evidence type="ECO:0000256" key="7">
    <source>
        <dbReference type="SAM" id="MobiDB-lite"/>
    </source>
</evidence>
<dbReference type="Proteomes" id="UP000087171">
    <property type="component" value="Chromosome Ca4"/>
</dbReference>
<feature type="binding site" description="axial binding residue" evidence="6">
    <location>
        <position position="476"/>
    </location>
    <ligand>
        <name>heme</name>
        <dbReference type="ChEBI" id="CHEBI:30413"/>
    </ligand>
    <ligandPart>
        <name>Fe</name>
        <dbReference type="ChEBI" id="CHEBI:18248"/>
    </ligandPart>
</feature>
<keyword evidence="8" id="KW-1185">Reference proteome</keyword>
<keyword evidence="2 6" id="KW-0349">Heme</keyword>
<dbReference type="GO" id="GO:0009695">
    <property type="term" value="P:jasmonic acid biosynthetic process"/>
    <property type="evidence" value="ECO:0007669"/>
    <property type="project" value="TreeGrafter"/>
</dbReference>
<dbReference type="KEGG" id="cam:101496543"/>
<proteinExistence type="inferred from homology"/>
<dbReference type="GO" id="GO:0005506">
    <property type="term" value="F:iron ion binding"/>
    <property type="evidence" value="ECO:0007669"/>
    <property type="project" value="InterPro"/>
</dbReference>
<evidence type="ECO:0000256" key="2">
    <source>
        <dbReference type="ARBA" id="ARBA00022617"/>
    </source>
</evidence>
<dbReference type="GO" id="GO:0009941">
    <property type="term" value="C:chloroplast envelope"/>
    <property type="evidence" value="ECO:0007669"/>
    <property type="project" value="TreeGrafter"/>
</dbReference>
<comment type="cofactor">
    <cofactor evidence="6">
        <name>heme</name>
        <dbReference type="ChEBI" id="CHEBI:30413"/>
    </cofactor>
</comment>
<feature type="region of interest" description="Disordered" evidence="7">
    <location>
        <begin position="24"/>
        <end position="56"/>
    </location>
</feature>
<organism evidence="8 9">
    <name type="scientific">Cicer arietinum</name>
    <name type="common">Chickpea</name>
    <name type="synonym">Garbanzo</name>
    <dbReference type="NCBI Taxonomy" id="3827"/>
    <lineage>
        <taxon>Eukaryota</taxon>
        <taxon>Viridiplantae</taxon>
        <taxon>Streptophyta</taxon>
        <taxon>Embryophyta</taxon>
        <taxon>Tracheophyta</taxon>
        <taxon>Spermatophyta</taxon>
        <taxon>Magnoliopsida</taxon>
        <taxon>eudicotyledons</taxon>
        <taxon>Gunneridae</taxon>
        <taxon>Pentapetalae</taxon>
        <taxon>rosids</taxon>
        <taxon>fabids</taxon>
        <taxon>Fabales</taxon>
        <taxon>Fabaceae</taxon>
        <taxon>Papilionoideae</taxon>
        <taxon>50 kb inversion clade</taxon>
        <taxon>NPAAA clade</taxon>
        <taxon>Hologalegina</taxon>
        <taxon>IRL clade</taxon>
        <taxon>Cicereae</taxon>
        <taxon>Cicer</taxon>
    </lineage>
</organism>
<dbReference type="GeneID" id="101496543"/>
<dbReference type="GO" id="GO:0004497">
    <property type="term" value="F:monooxygenase activity"/>
    <property type="evidence" value="ECO:0007669"/>
    <property type="project" value="InterPro"/>
</dbReference>
<dbReference type="Pfam" id="PF00067">
    <property type="entry name" value="p450"/>
    <property type="match status" value="1"/>
</dbReference>
<evidence type="ECO:0000256" key="4">
    <source>
        <dbReference type="ARBA" id="ARBA00023004"/>
    </source>
</evidence>
<dbReference type="GO" id="GO:0009535">
    <property type="term" value="C:chloroplast thylakoid membrane"/>
    <property type="evidence" value="ECO:0007669"/>
    <property type="project" value="TreeGrafter"/>
</dbReference>
<dbReference type="InterPro" id="IPR036396">
    <property type="entry name" value="Cyt_P450_sf"/>
</dbReference>
<gene>
    <name evidence="9" type="primary">LOC101496543</name>
</gene>
<evidence type="ECO:0000256" key="5">
    <source>
        <dbReference type="ARBA" id="ARBA00023239"/>
    </source>
</evidence>
<dbReference type="CDD" id="cd11071">
    <property type="entry name" value="CYP74"/>
    <property type="match status" value="1"/>
</dbReference>
<reference evidence="8" key="1">
    <citation type="journal article" date="2013" name="Nat. Biotechnol.">
        <title>Draft genome sequence of chickpea (Cicer arietinum) provides a resource for trait improvement.</title>
        <authorList>
            <person name="Varshney R.K."/>
            <person name="Song C."/>
            <person name="Saxena R.K."/>
            <person name="Azam S."/>
            <person name="Yu S."/>
            <person name="Sharpe A.G."/>
            <person name="Cannon S."/>
            <person name="Baek J."/>
            <person name="Rosen B.D."/>
            <person name="Tar'an B."/>
            <person name="Millan T."/>
            <person name="Zhang X."/>
            <person name="Ramsay L.D."/>
            <person name="Iwata A."/>
            <person name="Wang Y."/>
            <person name="Nelson W."/>
            <person name="Farmer A.D."/>
            <person name="Gaur P.M."/>
            <person name="Soderlund C."/>
            <person name="Penmetsa R.V."/>
            <person name="Xu C."/>
            <person name="Bharti A.K."/>
            <person name="He W."/>
            <person name="Winter P."/>
            <person name="Zhao S."/>
            <person name="Hane J.K."/>
            <person name="Carrasquilla-Garcia N."/>
            <person name="Condie J.A."/>
            <person name="Upadhyaya H.D."/>
            <person name="Luo M.C."/>
            <person name="Thudi M."/>
            <person name="Gowda C.L."/>
            <person name="Singh N.P."/>
            <person name="Lichtenzveig J."/>
            <person name="Gali K.K."/>
            <person name="Rubio J."/>
            <person name="Nadarajan N."/>
            <person name="Dolezel J."/>
            <person name="Bansal K.C."/>
            <person name="Xu X."/>
            <person name="Edwards D."/>
            <person name="Zhang G."/>
            <person name="Kahl G."/>
            <person name="Gil J."/>
            <person name="Singh K.B."/>
            <person name="Datta S.K."/>
            <person name="Jackson S.A."/>
            <person name="Wang J."/>
            <person name="Cook D.R."/>
        </authorList>
    </citation>
    <scope>NUCLEOTIDE SEQUENCE [LARGE SCALE GENOMIC DNA]</scope>
    <source>
        <strain evidence="8">cv. CDC Frontier</strain>
    </source>
</reference>
<evidence type="ECO:0000256" key="6">
    <source>
        <dbReference type="PIRSR" id="PIRSR602403-1"/>
    </source>
</evidence>
<dbReference type="PRINTS" id="PR00465">
    <property type="entry name" value="EP450IV"/>
</dbReference>
<dbReference type="GO" id="GO:0016829">
    <property type="term" value="F:lyase activity"/>
    <property type="evidence" value="ECO:0007669"/>
    <property type="project" value="UniProtKB-KW"/>
</dbReference>
<dbReference type="PaxDb" id="3827-XP_004499109.1"/>
<evidence type="ECO:0000313" key="9">
    <source>
        <dbReference type="RefSeq" id="XP_004499109.1"/>
    </source>
</evidence>
<dbReference type="STRING" id="3827.A0A1S2Y471"/>
<keyword evidence="5" id="KW-0456">Lyase</keyword>
<dbReference type="GO" id="GO:0016705">
    <property type="term" value="F:oxidoreductase activity, acting on paired donors, with incorporation or reduction of molecular oxygen"/>
    <property type="evidence" value="ECO:0007669"/>
    <property type="project" value="InterPro"/>
</dbReference>
<dbReference type="Gene3D" id="1.10.630.10">
    <property type="entry name" value="Cytochrome P450"/>
    <property type="match status" value="1"/>
</dbReference>
<accession>A0A1S2Y471</accession>
<dbReference type="PANTHER" id="PTHR24286">
    <property type="entry name" value="CYTOCHROME P450 26"/>
    <property type="match status" value="1"/>
</dbReference>
<dbReference type="OrthoDB" id="2789670at2759"/>
<dbReference type="AlphaFoldDB" id="A0A1S2Y471"/>
<evidence type="ECO:0000256" key="3">
    <source>
        <dbReference type="ARBA" id="ARBA00022723"/>
    </source>
</evidence>
<keyword evidence="3 6" id="KW-0479">Metal-binding</keyword>
<dbReference type="PANTHER" id="PTHR24286:SF363">
    <property type="entry name" value="ALLENE OXIDE SYNTHASE"/>
    <property type="match status" value="1"/>
</dbReference>
<dbReference type="SUPFAM" id="SSF48264">
    <property type="entry name" value="Cytochrome P450"/>
    <property type="match status" value="1"/>
</dbReference>
<dbReference type="InterPro" id="IPR002403">
    <property type="entry name" value="Cyt_P450_E_grp-IV"/>
</dbReference>
<dbReference type="GO" id="GO:0016125">
    <property type="term" value="P:sterol metabolic process"/>
    <property type="evidence" value="ECO:0007669"/>
    <property type="project" value="TreeGrafter"/>
</dbReference>
<name>A0A1S2Y471_CICAR</name>
<sequence>MSSSTLCTPSSYFQLQIKHSSTTTTTTSSSFLPPIRSSVSQKPPFHPPSLSPQSTKLPIRKIPGDYGIPFIGPYKDRLDYFYNQGRDDYFKSRIQKYQSTIFRTNVPPGPLIAQNPNVVVLLDAKSFPILFDVTKIDKTDVFTGTYTPSTELTGGYRVLSYLDPSEPKHEQLKNLMFFQLKSRSRHVIPEFRSCYKELFNALEKELGEKGKASFAEANDQAAFNFLTRSLYGVNPIETQLGLDGPKMIQKWVLFQLGPVLKLGLPKFLEDTMIHNFRLPPSLIKKEYQRLYDFFYESSGFVLDEAVRLGVSREEACHNLLFATCFNSFGGIKLFFPNVMKWIGRGGVSLHMKLAKEIRSAVRSAGGEITMAAMENMPLMKSVVYEAFRIDPPVPLQFGRVKKDMVIENHENGFLVKKGELLFGYQPFATKDPKIFNRAEEFVGDRFVGEEGEKLLKYVVWSNGPETESPSAGNKQCAGKDFVTLVSRLLVVELFMRYDSFEIQVGTSPLGASITLTSLKRSSF</sequence>
<dbReference type="RefSeq" id="XP_004499109.1">
    <property type="nucleotide sequence ID" value="XM_004499052.3"/>
</dbReference>
<evidence type="ECO:0000313" key="8">
    <source>
        <dbReference type="Proteomes" id="UP000087171"/>
    </source>
</evidence>
<reference evidence="9" key="2">
    <citation type="submission" date="2025-08" db="UniProtKB">
        <authorList>
            <consortium name="RefSeq"/>
        </authorList>
    </citation>
    <scope>IDENTIFICATION</scope>
    <source>
        <tissue evidence="9">Etiolated seedlings</tissue>
    </source>
</reference>
<dbReference type="eggNOG" id="ENOG502QQNS">
    <property type="taxonomic scope" value="Eukaryota"/>
</dbReference>